<feature type="compositionally biased region" description="Low complexity" evidence="1">
    <location>
        <begin position="322"/>
        <end position="340"/>
    </location>
</feature>
<dbReference type="InterPro" id="IPR039638">
    <property type="entry name" value="MED33A/B"/>
</dbReference>
<name>A0A6A6LNF7_HEVBR</name>
<organism evidence="2 3">
    <name type="scientific">Hevea brasiliensis</name>
    <name type="common">Para rubber tree</name>
    <name type="synonym">Siphonia brasiliensis</name>
    <dbReference type="NCBI Taxonomy" id="3981"/>
    <lineage>
        <taxon>Eukaryota</taxon>
        <taxon>Viridiplantae</taxon>
        <taxon>Streptophyta</taxon>
        <taxon>Embryophyta</taxon>
        <taxon>Tracheophyta</taxon>
        <taxon>Spermatophyta</taxon>
        <taxon>Magnoliopsida</taxon>
        <taxon>eudicotyledons</taxon>
        <taxon>Gunneridae</taxon>
        <taxon>Pentapetalae</taxon>
        <taxon>rosids</taxon>
        <taxon>fabids</taxon>
        <taxon>Malpighiales</taxon>
        <taxon>Euphorbiaceae</taxon>
        <taxon>Crotonoideae</taxon>
        <taxon>Micrandreae</taxon>
        <taxon>Hevea</taxon>
    </lineage>
</organism>
<dbReference type="PANTHER" id="PTHR33739:SF3">
    <property type="entry name" value="OS07G0681500 PROTEIN"/>
    <property type="match status" value="1"/>
</dbReference>
<sequence length="362" mass="40493">MVKGVVLLNIQLLKKMIWPSEFCTINILYVGGKHLCAVEYSLLVGLLNKQAAEMDVEESFSSFGHVQHVYLMPYEVKIGSSALELRNCNHLLLKETEFQIRRRQRKKMCFFEYCNHLLLKENEFEMRRRQRKKIKALLQLFVCPMTLQVAGSSVIAANDIPEVAASLMPLCEAFGSLVPTSSNKSSSGDDPSIYMVFSNAFLFLLRLWKFYRPPLDQWLSEGGAFGGGLTLEYLLLLRNSRIASYNSAASNEINNDSVQFQPTSDKHVYIDFYPKLRAWYCQNKSCVASTVSGLSTGNPVHQVANKILNMIYSKMTKTVSSSGNSSTLSSNSLSGSASSSGEDPCQRPMLPAWEVLEAILCA</sequence>
<comment type="caution">
    <text evidence="2">The sequence shown here is derived from an EMBL/GenBank/DDBJ whole genome shotgun (WGS) entry which is preliminary data.</text>
</comment>
<dbReference type="Proteomes" id="UP000467840">
    <property type="component" value="Chromosome 4"/>
</dbReference>
<dbReference type="GO" id="GO:0016592">
    <property type="term" value="C:mediator complex"/>
    <property type="evidence" value="ECO:0007669"/>
    <property type="project" value="InterPro"/>
</dbReference>
<feature type="region of interest" description="Disordered" evidence="1">
    <location>
        <begin position="322"/>
        <end position="345"/>
    </location>
</feature>
<reference evidence="2 3" key="1">
    <citation type="journal article" date="2020" name="Mol. Plant">
        <title>The Chromosome-Based Rubber Tree Genome Provides New Insights into Spurge Genome Evolution and Rubber Biosynthesis.</title>
        <authorList>
            <person name="Liu J."/>
            <person name="Shi C."/>
            <person name="Shi C.C."/>
            <person name="Li W."/>
            <person name="Zhang Q.J."/>
            <person name="Zhang Y."/>
            <person name="Li K."/>
            <person name="Lu H.F."/>
            <person name="Shi C."/>
            <person name="Zhu S.T."/>
            <person name="Xiao Z.Y."/>
            <person name="Nan H."/>
            <person name="Yue Y."/>
            <person name="Zhu X.G."/>
            <person name="Wu Y."/>
            <person name="Hong X.N."/>
            <person name="Fan G.Y."/>
            <person name="Tong Y."/>
            <person name="Zhang D."/>
            <person name="Mao C.L."/>
            <person name="Liu Y.L."/>
            <person name="Hao S.J."/>
            <person name="Liu W.Q."/>
            <person name="Lv M.Q."/>
            <person name="Zhang H.B."/>
            <person name="Liu Y."/>
            <person name="Hu-Tang G.R."/>
            <person name="Wang J.P."/>
            <person name="Wang J.H."/>
            <person name="Sun Y.H."/>
            <person name="Ni S.B."/>
            <person name="Chen W.B."/>
            <person name="Zhang X.C."/>
            <person name="Jiao Y.N."/>
            <person name="Eichler E.E."/>
            <person name="Li G.H."/>
            <person name="Liu X."/>
            <person name="Gao L.Z."/>
        </authorList>
    </citation>
    <scope>NUCLEOTIDE SEQUENCE [LARGE SCALE GENOMIC DNA]</scope>
    <source>
        <strain evidence="3">cv. GT1</strain>
        <tissue evidence="2">Leaf</tissue>
    </source>
</reference>
<protein>
    <submittedName>
        <fullName evidence="2">Uncharacterized protein</fullName>
    </submittedName>
</protein>
<accession>A0A6A6LNF7</accession>
<dbReference type="GO" id="GO:2000762">
    <property type="term" value="P:regulation of phenylpropanoid metabolic process"/>
    <property type="evidence" value="ECO:0007669"/>
    <property type="project" value="InterPro"/>
</dbReference>
<proteinExistence type="predicted"/>
<gene>
    <name evidence="2" type="ORF">GH714_029321</name>
</gene>
<keyword evidence="3" id="KW-1185">Reference proteome</keyword>
<dbReference type="EMBL" id="JAAGAX010000010">
    <property type="protein sequence ID" value="KAF2301788.1"/>
    <property type="molecule type" value="Genomic_DNA"/>
</dbReference>
<evidence type="ECO:0000313" key="3">
    <source>
        <dbReference type="Proteomes" id="UP000467840"/>
    </source>
</evidence>
<dbReference type="PANTHER" id="PTHR33739">
    <property type="entry name" value="OS07G0681500 PROTEIN"/>
    <property type="match status" value="1"/>
</dbReference>
<dbReference type="AlphaFoldDB" id="A0A6A6LNF7"/>
<evidence type="ECO:0000256" key="1">
    <source>
        <dbReference type="SAM" id="MobiDB-lite"/>
    </source>
</evidence>
<evidence type="ECO:0000313" key="2">
    <source>
        <dbReference type="EMBL" id="KAF2301788.1"/>
    </source>
</evidence>